<evidence type="ECO:0000313" key="1">
    <source>
        <dbReference type="EMBL" id="AKU98405.1"/>
    </source>
</evidence>
<reference evidence="1 2" key="1">
    <citation type="submission" date="2015-08" db="EMBL/GenBank/DDBJ databases">
        <authorList>
            <person name="Babu N.S."/>
            <person name="Beckwith C.J."/>
            <person name="Beseler K.G."/>
            <person name="Brison A."/>
            <person name="Carone J.V."/>
            <person name="Caskin T.P."/>
            <person name="Diamond M."/>
            <person name="Durham M.E."/>
            <person name="Foxe J.M."/>
            <person name="Go M."/>
            <person name="Henderson B.A."/>
            <person name="Jones I.B."/>
            <person name="McGettigan J.A."/>
            <person name="Micheletti S.J."/>
            <person name="Nasrallah M.E."/>
            <person name="Ortiz D."/>
            <person name="Piller C.R."/>
            <person name="Privatt S.R."/>
            <person name="Schneider S.L."/>
            <person name="Sharp S."/>
            <person name="Smith T.C."/>
            <person name="Stanton J.D."/>
            <person name="Ullery H.E."/>
            <person name="Wilson R.J."/>
            <person name="Serrano M.G."/>
            <person name="Buck G."/>
            <person name="Lee V."/>
            <person name="Wang Y."/>
            <person name="Carvalho R."/>
            <person name="Voegtly L."/>
            <person name="Shi R."/>
            <person name="Duckworth R."/>
            <person name="Johnson A."/>
            <person name="Loviza R."/>
            <person name="Walstead R."/>
            <person name="Shah Z."/>
            <person name="Kiflezghi M."/>
            <person name="Wade K."/>
            <person name="Ball S.L."/>
            <person name="Bradley K.W."/>
            <person name="Asai D.J."/>
            <person name="Bowman C.A."/>
            <person name="Russell D.A."/>
            <person name="Pope W.H."/>
            <person name="Jacobs-Sera D."/>
            <person name="Hendrix R.W."/>
            <person name="Hatfull G.F."/>
        </authorList>
    </citation>
    <scope>NUCLEOTIDE SEQUENCE [LARGE SCALE GENOMIC DNA]</scope>
    <source>
        <strain evidence="1 2">DSM 27648</strain>
    </source>
</reference>
<protein>
    <submittedName>
        <fullName evidence="1">Uncharacterized protein</fullName>
    </submittedName>
</protein>
<accession>A0A0K1PXZ8</accession>
<dbReference type="Proteomes" id="UP000064967">
    <property type="component" value="Chromosome"/>
</dbReference>
<dbReference type="RefSeq" id="WP_146649368.1">
    <property type="nucleotide sequence ID" value="NZ_CP012333.1"/>
</dbReference>
<organism evidence="1 2">
    <name type="scientific">Labilithrix luteola</name>
    <dbReference type="NCBI Taxonomy" id="1391654"/>
    <lineage>
        <taxon>Bacteria</taxon>
        <taxon>Pseudomonadati</taxon>
        <taxon>Myxococcota</taxon>
        <taxon>Polyangia</taxon>
        <taxon>Polyangiales</taxon>
        <taxon>Labilitrichaceae</taxon>
        <taxon>Labilithrix</taxon>
    </lineage>
</organism>
<dbReference type="EMBL" id="CP012333">
    <property type="protein sequence ID" value="AKU98405.1"/>
    <property type="molecule type" value="Genomic_DNA"/>
</dbReference>
<dbReference type="STRING" id="1391654.AKJ09_05069"/>
<proteinExistence type="predicted"/>
<dbReference type="KEGG" id="llu:AKJ09_05069"/>
<dbReference type="AlphaFoldDB" id="A0A0K1PXZ8"/>
<evidence type="ECO:0000313" key="2">
    <source>
        <dbReference type="Proteomes" id="UP000064967"/>
    </source>
</evidence>
<keyword evidence="2" id="KW-1185">Reference proteome</keyword>
<gene>
    <name evidence="1" type="ORF">AKJ09_05069</name>
</gene>
<sequence length="301" mass="32327">MGEYFLVSNPAKRQYFEAGLGEYRNKIHGLPGEFEARAVVLLACRASFTAELPFAGTWAQDPFLVVGDQETPDPPFEEAPLPVGKEQRFYEANSYFASLDAAVLGAIRGISRGWEPIPGACTSAPPVAPTDAPIARAAFARGHELVIVNTRKAELLTPGAFCVSGDVMGPTCANAAMALAFLVCRAKRLDSFDLAQSWAGDPIVLLRRNADDPREAARTEDACATCEDVSLRAMAMLARADDDHVEALVTRAVADERELILVGNVVRTVGSTPLAEGLEAHLGRAWVERYHRALTTVSASG</sequence>
<name>A0A0K1PXZ8_9BACT</name>